<dbReference type="PROSITE" id="PS00211">
    <property type="entry name" value="ABC_TRANSPORTER_1"/>
    <property type="match status" value="1"/>
</dbReference>
<dbReference type="Pfam" id="PF00005">
    <property type="entry name" value="ABC_tran"/>
    <property type="match status" value="1"/>
</dbReference>
<dbReference type="OrthoDB" id="9802264at2"/>
<dbReference type="AlphaFoldDB" id="A0A3N5AXV4"/>
<dbReference type="PANTHER" id="PTHR42781:SF4">
    <property type="entry name" value="SPERMIDINE_PUTRESCINE IMPORT ATP-BINDING PROTEIN POTA"/>
    <property type="match status" value="1"/>
</dbReference>
<evidence type="ECO:0000256" key="2">
    <source>
        <dbReference type="ARBA" id="ARBA00022741"/>
    </source>
</evidence>
<evidence type="ECO:0000259" key="4">
    <source>
        <dbReference type="PROSITE" id="PS50893"/>
    </source>
</evidence>
<dbReference type="InterPro" id="IPR017871">
    <property type="entry name" value="ABC_transporter-like_CS"/>
</dbReference>
<comment type="caution">
    <text evidence="5">The sequence shown here is derived from an EMBL/GenBank/DDBJ whole genome shotgun (WGS) entry which is preliminary data.</text>
</comment>
<name>A0A3N5AXV4_9THEO</name>
<organism evidence="5 6">
    <name type="scientific">Thermodesulfitimonas autotrophica</name>
    <dbReference type="NCBI Taxonomy" id="1894989"/>
    <lineage>
        <taxon>Bacteria</taxon>
        <taxon>Bacillati</taxon>
        <taxon>Bacillota</taxon>
        <taxon>Clostridia</taxon>
        <taxon>Thermoanaerobacterales</taxon>
        <taxon>Thermoanaerobacteraceae</taxon>
        <taxon>Thermodesulfitimonas</taxon>
    </lineage>
</organism>
<gene>
    <name evidence="5" type="ORF">EDD75_0610</name>
</gene>
<evidence type="ECO:0000256" key="3">
    <source>
        <dbReference type="ARBA" id="ARBA00022840"/>
    </source>
</evidence>
<dbReference type="GO" id="GO:0016887">
    <property type="term" value="F:ATP hydrolysis activity"/>
    <property type="evidence" value="ECO:0007669"/>
    <property type="project" value="InterPro"/>
</dbReference>
<dbReference type="GO" id="GO:0005524">
    <property type="term" value="F:ATP binding"/>
    <property type="evidence" value="ECO:0007669"/>
    <property type="project" value="UniProtKB-KW"/>
</dbReference>
<protein>
    <submittedName>
        <fullName evidence="5">Molybdate transport system ATP-binding protein</fullName>
    </submittedName>
</protein>
<evidence type="ECO:0000313" key="6">
    <source>
        <dbReference type="Proteomes" id="UP000282654"/>
    </source>
</evidence>
<sequence>MLVVEIEKRLPDFTLRANFTVPAGELLALAGPSGSGKTTILECLAGLQRPDAGHITLDRQPLFAAAAGINLPAARRRVGFVFQAYALFEHLTVWENVLYGLRGLRGGEKEAGLRRAEGLMARFGIGHLRNRFPAQLSGGERQRVALIRALVRDPAMLLLDEPLAALDRGLREQLRQEIKELPAEWRIPVVLVTHCCCEERLATKVLRPVRANGTISWTA</sequence>
<evidence type="ECO:0000313" key="5">
    <source>
        <dbReference type="EMBL" id="RPF49787.1"/>
    </source>
</evidence>
<proteinExistence type="predicted"/>
<dbReference type="InterPro" id="IPR003439">
    <property type="entry name" value="ABC_transporter-like_ATP-bd"/>
</dbReference>
<dbReference type="Gene3D" id="3.40.50.300">
    <property type="entry name" value="P-loop containing nucleotide triphosphate hydrolases"/>
    <property type="match status" value="1"/>
</dbReference>
<dbReference type="InterPro" id="IPR003593">
    <property type="entry name" value="AAA+_ATPase"/>
</dbReference>
<keyword evidence="2" id="KW-0547">Nucleotide-binding</keyword>
<dbReference type="PROSITE" id="PS50893">
    <property type="entry name" value="ABC_TRANSPORTER_2"/>
    <property type="match status" value="1"/>
</dbReference>
<dbReference type="Proteomes" id="UP000282654">
    <property type="component" value="Unassembled WGS sequence"/>
</dbReference>
<evidence type="ECO:0000256" key="1">
    <source>
        <dbReference type="ARBA" id="ARBA00022448"/>
    </source>
</evidence>
<dbReference type="SUPFAM" id="SSF52540">
    <property type="entry name" value="P-loop containing nucleoside triphosphate hydrolases"/>
    <property type="match status" value="1"/>
</dbReference>
<dbReference type="RefSeq" id="WP_123927801.1">
    <property type="nucleotide sequence ID" value="NZ_RKRE01000001.1"/>
</dbReference>
<keyword evidence="3 5" id="KW-0067">ATP-binding</keyword>
<reference evidence="5 6" key="1">
    <citation type="submission" date="2018-11" db="EMBL/GenBank/DDBJ databases">
        <title>Genomic Encyclopedia of Type Strains, Phase IV (KMG-IV): sequencing the most valuable type-strain genomes for metagenomic binning, comparative biology and taxonomic classification.</title>
        <authorList>
            <person name="Goeker M."/>
        </authorList>
    </citation>
    <scope>NUCLEOTIDE SEQUENCE [LARGE SCALE GENOMIC DNA]</scope>
    <source>
        <strain evidence="5 6">DSM 102936</strain>
    </source>
</reference>
<keyword evidence="6" id="KW-1185">Reference proteome</keyword>
<dbReference type="InterPro" id="IPR050093">
    <property type="entry name" value="ABC_SmlMolc_Importer"/>
</dbReference>
<dbReference type="InterPro" id="IPR027417">
    <property type="entry name" value="P-loop_NTPase"/>
</dbReference>
<accession>A0A3N5AXV4</accession>
<dbReference type="SMART" id="SM00382">
    <property type="entry name" value="AAA"/>
    <property type="match status" value="1"/>
</dbReference>
<feature type="domain" description="ABC transporter" evidence="4">
    <location>
        <begin position="1"/>
        <end position="218"/>
    </location>
</feature>
<dbReference type="PANTHER" id="PTHR42781">
    <property type="entry name" value="SPERMIDINE/PUTRESCINE IMPORT ATP-BINDING PROTEIN POTA"/>
    <property type="match status" value="1"/>
</dbReference>
<dbReference type="EMBL" id="RKRE01000001">
    <property type="protein sequence ID" value="RPF49787.1"/>
    <property type="molecule type" value="Genomic_DNA"/>
</dbReference>
<keyword evidence="1" id="KW-0813">Transport</keyword>